<evidence type="ECO:0000313" key="4">
    <source>
        <dbReference type="Proteomes" id="UP000315200"/>
    </source>
</evidence>
<dbReference type="AlphaFoldDB" id="A0A1I0KD04"/>
<evidence type="ECO:0000313" key="3">
    <source>
        <dbReference type="Proteomes" id="UP000182121"/>
    </source>
</evidence>
<name>A0A1I0KD04_9FIRM</name>
<gene>
    <name evidence="1" type="ORF">Ccl03g_07890</name>
    <name evidence="2" type="ORF">SAMN05216521_11115</name>
</gene>
<dbReference type="EMBL" id="FOIO01000111">
    <property type="protein sequence ID" value="SEU21217.1"/>
    <property type="molecule type" value="Genomic_DNA"/>
</dbReference>
<organism evidence="2 3">
    <name type="scientific">Enterocloster clostridioformis</name>
    <dbReference type="NCBI Taxonomy" id="1531"/>
    <lineage>
        <taxon>Bacteria</taxon>
        <taxon>Bacillati</taxon>
        <taxon>Bacillota</taxon>
        <taxon>Clostridia</taxon>
        <taxon>Lachnospirales</taxon>
        <taxon>Lachnospiraceae</taxon>
        <taxon>Enterocloster</taxon>
    </lineage>
</organism>
<evidence type="ECO:0000313" key="2">
    <source>
        <dbReference type="EMBL" id="SEU21217.1"/>
    </source>
</evidence>
<dbReference type="Proteomes" id="UP000182121">
    <property type="component" value="Unassembled WGS sequence"/>
</dbReference>
<sequence length="62" mass="7063">MNKKASMLLRVEQTKEGKIKLSKVVEYASGARVMVPIIRDGSIKWFDDSKLIKTESHKKGEE</sequence>
<reference evidence="1 4" key="2">
    <citation type="submission" date="2019-06" db="EMBL/GenBank/DDBJ databases">
        <title>Draft genome sequence of [Clostridium] clostridioforme NBRC 113352.</title>
        <authorList>
            <person name="Miura T."/>
            <person name="Furukawa M."/>
            <person name="Shimamura M."/>
            <person name="Ohyama Y."/>
            <person name="Yamazoe A."/>
            <person name="Kawasaki H."/>
        </authorList>
    </citation>
    <scope>NUCLEOTIDE SEQUENCE [LARGE SCALE GENOMIC DNA]</scope>
    <source>
        <strain evidence="1 4">NBRC 113352</strain>
    </source>
</reference>
<protein>
    <submittedName>
        <fullName evidence="2">Uncharacterized protein</fullName>
    </submittedName>
</protein>
<dbReference type="Proteomes" id="UP000315200">
    <property type="component" value="Unassembled WGS sequence"/>
</dbReference>
<proteinExistence type="predicted"/>
<dbReference type="EMBL" id="BJLB01000001">
    <property type="protein sequence ID" value="GEA35076.1"/>
    <property type="molecule type" value="Genomic_DNA"/>
</dbReference>
<reference evidence="2 3" key="1">
    <citation type="submission" date="2016-10" db="EMBL/GenBank/DDBJ databases">
        <authorList>
            <person name="Varghese N."/>
            <person name="Submissions S."/>
        </authorList>
    </citation>
    <scope>NUCLEOTIDE SEQUENCE [LARGE SCALE GENOMIC DNA]</scope>
    <source>
        <strain evidence="2 3">NLAE-zl-C196</strain>
    </source>
</reference>
<evidence type="ECO:0000313" key="1">
    <source>
        <dbReference type="EMBL" id="GEA35076.1"/>
    </source>
</evidence>
<accession>A0A1I0KD04</accession>
<comment type="caution">
    <text evidence="2">The sequence shown here is derived from an EMBL/GenBank/DDBJ whole genome shotgun (WGS) entry which is preliminary data.</text>
</comment>
<dbReference type="RefSeq" id="WP_074664516.1">
    <property type="nucleotide sequence ID" value="NZ_BJLB01000001.1"/>
</dbReference>